<dbReference type="Pfam" id="PF08907">
    <property type="entry name" value="DUF1853"/>
    <property type="match status" value="1"/>
</dbReference>
<gene>
    <name evidence="1" type="ORF">ACFOX3_17655</name>
</gene>
<dbReference type="EMBL" id="JBHSCX010000021">
    <property type="protein sequence ID" value="MFC4364147.1"/>
    <property type="molecule type" value="Genomic_DNA"/>
</dbReference>
<organism evidence="1 2">
    <name type="scientific">Simiduia curdlanivorans</name>
    <dbReference type="NCBI Taxonomy" id="1492769"/>
    <lineage>
        <taxon>Bacteria</taxon>
        <taxon>Pseudomonadati</taxon>
        <taxon>Pseudomonadota</taxon>
        <taxon>Gammaproteobacteria</taxon>
        <taxon>Cellvibrionales</taxon>
        <taxon>Cellvibrionaceae</taxon>
        <taxon>Simiduia</taxon>
    </lineage>
</organism>
<dbReference type="RefSeq" id="WP_290262607.1">
    <property type="nucleotide sequence ID" value="NZ_JAUFQG010000004.1"/>
</dbReference>
<proteinExistence type="predicted"/>
<reference evidence="2" key="1">
    <citation type="journal article" date="2019" name="Int. J. Syst. Evol. Microbiol.">
        <title>The Global Catalogue of Microorganisms (GCM) 10K type strain sequencing project: providing services to taxonomists for standard genome sequencing and annotation.</title>
        <authorList>
            <consortium name="The Broad Institute Genomics Platform"/>
            <consortium name="The Broad Institute Genome Sequencing Center for Infectious Disease"/>
            <person name="Wu L."/>
            <person name="Ma J."/>
        </authorList>
    </citation>
    <scope>NUCLEOTIDE SEQUENCE [LARGE SCALE GENOMIC DNA]</scope>
    <source>
        <strain evidence="2">CECT 8570</strain>
    </source>
</reference>
<accession>A0ABV8V8A6</accession>
<name>A0ABV8V8A6_9GAMM</name>
<protein>
    <submittedName>
        <fullName evidence="1">DUF1853 family protein</fullName>
    </submittedName>
</protein>
<dbReference type="Proteomes" id="UP001595840">
    <property type="component" value="Unassembled WGS sequence"/>
</dbReference>
<keyword evidence="2" id="KW-1185">Reference proteome</keyword>
<sequence length="342" mass="39579">MPTPDQTIANRAHQQALDLAWSLASSDLPKATYINTIAGRDYDTLSPRQNIDLPITPLLEPKRRLGLYFEQLWQLLISHQFNQTIIAANRQITHAGTTLGALDLLSYCNQQNTYFHYELAVKFYLEAKLSDAETKWIGPNSRDRLDLKLDRLLHHQLPLAIDPRARVQIDQWLVNQAMPSLDSATLEQKLVMKGWLFQHYRASRGLETSALVNQHCCHGRWLHYREMRHWLDQLEQLDSHWLLLPRLYWLSPASCPIELAKNLSSAELGNYSQLYLETPILLNTHELSKLMGAQSKQQNAQALLVAEVKLSANFWLEQRRFMWVNDYWPESSTGVARPSFNK</sequence>
<comment type="caution">
    <text evidence="1">The sequence shown here is derived from an EMBL/GenBank/DDBJ whole genome shotgun (WGS) entry which is preliminary data.</text>
</comment>
<dbReference type="InterPro" id="IPR015003">
    <property type="entry name" value="DUF1853"/>
</dbReference>
<evidence type="ECO:0000313" key="2">
    <source>
        <dbReference type="Proteomes" id="UP001595840"/>
    </source>
</evidence>
<evidence type="ECO:0000313" key="1">
    <source>
        <dbReference type="EMBL" id="MFC4364147.1"/>
    </source>
</evidence>